<reference evidence="1 2" key="1">
    <citation type="submission" date="2018-08" db="EMBL/GenBank/DDBJ databases">
        <title>Genomic investigation of the strawberry pathogen Phytophthora fragariae indicates pathogenicity is determined by transcriptional variation in three key races.</title>
        <authorList>
            <person name="Adams T.M."/>
            <person name="Armitage A.D."/>
            <person name="Sobczyk M.K."/>
            <person name="Bates H.J."/>
            <person name="Dunwell J.M."/>
            <person name="Nellist C.F."/>
            <person name="Harrison R.J."/>
        </authorList>
    </citation>
    <scope>NUCLEOTIDE SEQUENCE [LARGE SCALE GENOMIC DNA]</scope>
    <source>
        <strain evidence="1 2">A4</strain>
    </source>
</reference>
<protein>
    <submittedName>
        <fullName evidence="1">Uncharacterized protein</fullName>
    </submittedName>
</protein>
<name>A0A6A4BT41_9STRA</name>
<evidence type="ECO:0000313" key="2">
    <source>
        <dbReference type="Proteomes" id="UP000437068"/>
    </source>
</evidence>
<dbReference type="Proteomes" id="UP000437068">
    <property type="component" value="Unassembled WGS sequence"/>
</dbReference>
<proteinExistence type="predicted"/>
<evidence type="ECO:0000313" key="1">
    <source>
        <dbReference type="EMBL" id="KAE9277959.1"/>
    </source>
</evidence>
<dbReference type="EMBL" id="QXGE01002970">
    <property type="protein sequence ID" value="KAE9277959.1"/>
    <property type="molecule type" value="Genomic_DNA"/>
</dbReference>
<dbReference type="AlphaFoldDB" id="A0A6A4BT41"/>
<accession>A0A6A4BT41</accession>
<sequence>MSGRPEWEKQLAITFSGCAMQGGRSNRRQAVESAVSLPSDRGVAGEKILTFLSEGILLILDPIEVLTHQPVRMLHVGYLGQKVTIRVVVPLPLADRLVTLGYRRIPILGQLVQLGGELGHPSGYLGLLLTKLVPLLLKFIPLLTDPPDLGDLCLVMGCPTVYVLEAPHGVVLILDQAVPFSVDAPTSFLGALGGIFCFRMLTADRIQLTREIFHLEFSSLQPDVATIATKRVQLLRQLLDLALSRLQPVRMATTAERVEITPQPLDSAVGGIQLVHRALMHTV</sequence>
<organism evidence="1 2">
    <name type="scientific">Phytophthora fragariae</name>
    <dbReference type="NCBI Taxonomy" id="53985"/>
    <lineage>
        <taxon>Eukaryota</taxon>
        <taxon>Sar</taxon>
        <taxon>Stramenopiles</taxon>
        <taxon>Oomycota</taxon>
        <taxon>Peronosporomycetes</taxon>
        <taxon>Peronosporales</taxon>
        <taxon>Peronosporaceae</taxon>
        <taxon>Phytophthora</taxon>
    </lineage>
</organism>
<gene>
    <name evidence="1" type="ORF">PF001_g25398</name>
</gene>
<comment type="caution">
    <text evidence="1">The sequence shown here is derived from an EMBL/GenBank/DDBJ whole genome shotgun (WGS) entry which is preliminary data.</text>
</comment>